<name>A0A6A6WFW7_9PEZI</name>
<dbReference type="AlphaFoldDB" id="A0A6A6WFW7"/>
<dbReference type="GeneID" id="54481185"/>
<organism evidence="2 3">
    <name type="scientific">Pseudovirgaria hyperparasitica</name>
    <dbReference type="NCBI Taxonomy" id="470096"/>
    <lineage>
        <taxon>Eukaryota</taxon>
        <taxon>Fungi</taxon>
        <taxon>Dikarya</taxon>
        <taxon>Ascomycota</taxon>
        <taxon>Pezizomycotina</taxon>
        <taxon>Dothideomycetes</taxon>
        <taxon>Dothideomycetes incertae sedis</taxon>
        <taxon>Acrospermales</taxon>
        <taxon>Acrospermaceae</taxon>
        <taxon>Pseudovirgaria</taxon>
    </lineage>
</organism>
<dbReference type="EMBL" id="ML996567">
    <property type="protein sequence ID" value="KAF2760954.1"/>
    <property type="molecule type" value="Genomic_DNA"/>
</dbReference>
<accession>A0A6A6WFW7</accession>
<gene>
    <name evidence="2" type="ORF">EJ05DRAFT_247805</name>
</gene>
<sequence>MGLLSVWSRQPLFYTVVSWSGQDLSTLHCELCWLLLLLMFSWNQSRAARGYGEGWSRRKNGHPEQVPARGATGTETTTMQADIGRNCNDLFVHFKGVDGWTPHLLYSSSTQ</sequence>
<protein>
    <submittedName>
        <fullName evidence="2">Uncharacterized protein</fullName>
    </submittedName>
</protein>
<reference evidence="2" key="1">
    <citation type="journal article" date="2020" name="Stud. Mycol.">
        <title>101 Dothideomycetes genomes: a test case for predicting lifestyles and emergence of pathogens.</title>
        <authorList>
            <person name="Haridas S."/>
            <person name="Albert R."/>
            <person name="Binder M."/>
            <person name="Bloem J."/>
            <person name="Labutti K."/>
            <person name="Salamov A."/>
            <person name="Andreopoulos B."/>
            <person name="Baker S."/>
            <person name="Barry K."/>
            <person name="Bills G."/>
            <person name="Bluhm B."/>
            <person name="Cannon C."/>
            <person name="Castanera R."/>
            <person name="Culley D."/>
            <person name="Daum C."/>
            <person name="Ezra D."/>
            <person name="Gonzalez J."/>
            <person name="Henrissat B."/>
            <person name="Kuo A."/>
            <person name="Liang C."/>
            <person name="Lipzen A."/>
            <person name="Lutzoni F."/>
            <person name="Magnuson J."/>
            <person name="Mondo S."/>
            <person name="Nolan M."/>
            <person name="Ohm R."/>
            <person name="Pangilinan J."/>
            <person name="Park H.-J."/>
            <person name="Ramirez L."/>
            <person name="Alfaro M."/>
            <person name="Sun H."/>
            <person name="Tritt A."/>
            <person name="Yoshinaga Y."/>
            <person name="Zwiers L.-H."/>
            <person name="Turgeon B."/>
            <person name="Goodwin S."/>
            <person name="Spatafora J."/>
            <person name="Crous P."/>
            <person name="Grigoriev I."/>
        </authorList>
    </citation>
    <scope>NUCLEOTIDE SEQUENCE</scope>
    <source>
        <strain evidence="2">CBS 121739</strain>
    </source>
</reference>
<evidence type="ECO:0000256" key="1">
    <source>
        <dbReference type="SAM" id="MobiDB-lite"/>
    </source>
</evidence>
<proteinExistence type="predicted"/>
<keyword evidence="3" id="KW-1185">Reference proteome</keyword>
<feature type="region of interest" description="Disordered" evidence="1">
    <location>
        <begin position="53"/>
        <end position="78"/>
    </location>
</feature>
<evidence type="ECO:0000313" key="2">
    <source>
        <dbReference type="EMBL" id="KAF2760954.1"/>
    </source>
</evidence>
<dbReference type="Proteomes" id="UP000799437">
    <property type="component" value="Unassembled WGS sequence"/>
</dbReference>
<evidence type="ECO:0000313" key="3">
    <source>
        <dbReference type="Proteomes" id="UP000799437"/>
    </source>
</evidence>
<dbReference type="RefSeq" id="XP_033603405.1">
    <property type="nucleotide sequence ID" value="XM_033740131.1"/>
</dbReference>